<evidence type="ECO:0000313" key="3">
    <source>
        <dbReference type="Proteomes" id="UP000050471"/>
    </source>
</evidence>
<dbReference type="Proteomes" id="UP000050471">
    <property type="component" value="Unassembled WGS sequence"/>
</dbReference>
<keyword evidence="3" id="KW-1185">Reference proteome</keyword>
<evidence type="ECO:0000313" key="2">
    <source>
        <dbReference type="EMBL" id="KPN62409.1"/>
    </source>
</evidence>
<keyword evidence="1" id="KW-0472">Membrane</keyword>
<gene>
    <name evidence="2" type="ORF">AKJ29_09250</name>
</gene>
<dbReference type="AlphaFoldDB" id="A0A0P7IEJ0"/>
<evidence type="ECO:0000256" key="1">
    <source>
        <dbReference type="SAM" id="Phobius"/>
    </source>
</evidence>
<name>A0A0P7IEJ0_9RHOB</name>
<proteinExistence type="predicted"/>
<keyword evidence="1" id="KW-1133">Transmembrane helix</keyword>
<keyword evidence="1" id="KW-0812">Transmembrane</keyword>
<feature type="transmembrane region" description="Helical" evidence="1">
    <location>
        <begin position="17"/>
        <end position="37"/>
    </location>
</feature>
<organism evidence="2 3">
    <name type="scientific">Aliiroseovarius crassostreae</name>
    <dbReference type="NCBI Taxonomy" id="154981"/>
    <lineage>
        <taxon>Bacteria</taxon>
        <taxon>Pseudomonadati</taxon>
        <taxon>Pseudomonadota</taxon>
        <taxon>Alphaproteobacteria</taxon>
        <taxon>Rhodobacterales</taxon>
        <taxon>Paracoccaceae</taxon>
        <taxon>Aliiroseovarius</taxon>
    </lineage>
</organism>
<feature type="transmembrane region" description="Helical" evidence="1">
    <location>
        <begin position="225"/>
        <end position="250"/>
    </location>
</feature>
<reference evidence="2 3" key="1">
    <citation type="submission" date="2015-09" db="EMBL/GenBank/DDBJ databases">
        <title>Draft genome sequence of Aliiroseovarius crassostreae CV919-312TSm, the causative agent of Roseovarius Oyster Disease (formerly Juvenile Oyster Disease).</title>
        <authorList>
            <person name="Kessner L."/>
            <person name="Spinard E."/>
            <person name="Nelson D."/>
        </authorList>
    </citation>
    <scope>NUCLEOTIDE SEQUENCE [LARGE SCALE GENOMIC DNA]</scope>
    <source>
        <strain evidence="2 3">CV919-312</strain>
    </source>
</reference>
<comment type="caution">
    <text evidence="2">The sequence shown here is derived from an EMBL/GenBank/DDBJ whole genome shotgun (WGS) entry which is preliminary data.</text>
</comment>
<sequence length="251" mass="28080">MFSFVDDRDLQSIRRSIFALAGIFAFLVLTPDLQLVLPRAIFQGAVDKTAAVVVPKNGIYATIFFAQIYLLTRLAFLYSPALEAIQREYEVSHAGKAVHSPSLEQNMRYLSGAIDQAVQGWPEMIEDIVGKITSAKDLFVKEVSNLETASEKLGRPLTKDEIFNKINVHKIDTAINRVTGDNNPETSLRFLNEQIKTALVTLEEFNATQRDIADKANRARRLKFYIFDMVLPGFVALICILAALTAWHMAG</sequence>
<dbReference type="EMBL" id="LKBA01000019">
    <property type="protein sequence ID" value="KPN62409.1"/>
    <property type="molecule type" value="Genomic_DNA"/>
</dbReference>
<accession>A0A0P7IEJ0</accession>
<feature type="transmembrane region" description="Helical" evidence="1">
    <location>
        <begin position="57"/>
        <end position="78"/>
    </location>
</feature>
<protein>
    <submittedName>
        <fullName evidence="2">Uncharacterized protein</fullName>
    </submittedName>
</protein>